<sequence length="630" mass="70172">MASLSTGSEYHLTCGLCCQDFDSPVTLKCLHSFCQSCIQSYIDKRSKEVEAEGCFLCPVCDEIIQSPCDTLPISRWAEKLPSSQFLKCLADTITGKSSGDLCALCSDADNIVKATVWCQNCHDGLCDNCSVVHGKMKVTKTHGTVPISKVSEQERNKSGNPICLSHPDHCIEFYCDQCCVTLCQTCAIVAHRKCKNIESVSKVARTSRSHLHQSLNEIKSHVIMAEKNLADLQIKTNQLEESKHRTDQAIKDYVNDIIKTIRQSESRLLEKCEKEYEITSGELITRQTTSKKTFTALRQVEKFIASVITMGSDTDILNNTQLIEIQKHRLLNISSADINLPICVDVKFVENQKLSSVVETEVIGSIKPRSSYKLMRLETHLEGENKGDSSAIDLVIVTVNNQCIPIVVDGTNNCIKLLSNPPRKITLRNPRRIEKLNNQTVIVTASKHVMFIDVIPQFQVSRMVETQSDYTGIAVIGTNRLAASRSSFSGGCFIDVIDFSGTVLQKLVLKDLLDPSYLSATYSGNILISDCKSKAVTCLTHTGEILFTYRSDNGDKLKLPYGVCSSIDECIYLADYNGARVLKLNKNGEYMEDCLTKSHGIDRPRGVAFDDNDYLYVCHCKGWINVFRIS</sequence>
<keyword evidence="9" id="KW-1185">Reference proteome</keyword>
<dbReference type="InterPro" id="IPR017907">
    <property type="entry name" value="Znf_RING_CS"/>
</dbReference>
<organism evidence="8 9">
    <name type="scientific">Lottia gigantea</name>
    <name type="common">Giant owl limpet</name>
    <dbReference type="NCBI Taxonomy" id="225164"/>
    <lineage>
        <taxon>Eukaryota</taxon>
        <taxon>Metazoa</taxon>
        <taxon>Spiralia</taxon>
        <taxon>Lophotrochozoa</taxon>
        <taxon>Mollusca</taxon>
        <taxon>Gastropoda</taxon>
        <taxon>Patellogastropoda</taxon>
        <taxon>Lottioidea</taxon>
        <taxon>Lottiidae</taxon>
        <taxon>Lottia</taxon>
    </lineage>
</organism>
<dbReference type="CTD" id="20240704"/>
<evidence type="ECO:0000313" key="8">
    <source>
        <dbReference type="EMBL" id="ESO85843.1"/>
    </source>
</evidence>
<reference evidence="8 9" key="1">
    <citation type="journal article" date="2013" name="Nature">
        <title>Insights into bilaterian evolution from three spiralian genomes.</title>
        <authorList>
            <person name="Simakov O."/>
            <person name="Marletaz F."/>
            <person name="Cho S.J."/>
            <person name="Edsinger-Gonzales E."/>
            <person name="Havlak P."/>
            <person name="Hellsten U."/>
            <person name="Kuo D.H."/>
            <person name="Larsson T."/>
            <person name="Lv J."/>
            <person name="Arendt D."/>
            <person name="Savage R."/>
            <person name="Osoegawa K."/>
            <person name="de Jong P."/>
            <person name="Grimwood J."/>
            <person name="Chapman J.A."/>
            <person name="Shapiro H."/>
            <person name="Aerts A."/>
            <person name="Otillar R.P."/>
            <person name="Terry A.Y."/>
            <person name="Boore J.L."/>
            <person name="Grigoriev I.V."/>
            <person name="Lindberg D.R."/>
            <person name="Seaver E.C."/>
            <person name="Weisblat D.A."/>
            <person name="Putnam N.H."/>
            <person name="Rokhsar D.S."/>
        </authorList>
    </citation>
    <scope>NUCLEOTIDE SEQUENCE [LARGE SCALE GENOMIC DNA]</scope>
</reference>
<dbReference type="SMART" id="SM00184">
    <property type="entry name" value="RING"/>
    <property type="match status" value="1"/>
</dbReference>
<dbReference type="AlphaFoldDB" id="V3Z568"/>
<gene>
    <name evidence="8" type="ORF">LOTGIDRAFT_167823</name>
</gene>
<dbReference type="CDD" id="cd19757">
    <property type="entry name" value="Bbox1"/>
    <property type="match status" value="1"/>
</dbReference>
<feature type="domain" description="B box-type" evidence="7">
    <location>
        <begin position="97"/>
        <end position="147"/>
    </location>
</feature>
<evidence type="ECO:0000256" key="5">
    <source>
        <dbReference type="SAM" id="Coils"/>
    </source>
</evidence>
<name>V3Z568_LOTGI</name>
<dbReference type="PANTHER" id="PTHR25462:SF296">
    <property type="entry name" value="MEIOTIC P26, ISOFORM F"/>
    <property type="match status" value="1"/>
</dbReference>
<protein>
    <recommendedName>
        <fullName evidence="10">RING-type domain-containing protein</fullName>
    </recommendedName>
</protein>
<keyword evidence="5" id="KW-0175">Coiled coil</keyword>
<keyword evidence="2 4" id="KW-0863">Zinc-finger</keyword>
<evidence type="ECO:0000259" key="7">
    <source>
        <dbReference type="PROSITE" id="PS50119"/>
    </source>
</evidence>
<keyword evidence="3" id="KW-0862">Zinc</keyword>
<evidence type="ECO:0000256" key="3">
    <source>
        <dbReference type="ARBA" id="ARBA00022833"/>
    </source>
</evidence>
<dbReference type="RefSeq" id="XP_009063572.1">
    <property type="nucleotide sequence ID" value="XM_009065324.1"/>
</dbReference>
<dbReference type="EMBL" id="KB203251">
    <property type="protein sequence ID" value="ESO85843.1"/>
    <property type="molecule type" value="Genomic_DNA"/>
</dbReference>
<dbReference type="InterPro" id="IPR011042">
    <property type="entry name" value="6-blade_b-propeller_TolB-like"/>
</dbReference>
<evidence type="ECO:0008006" key="10">
    <source>
        <dbReference type="Google" id="ProtNLM"/>
    </source>
</evidence>
<dbReference type="GO" id="GO:0008270">
    <property type="term" value="F:zinc ion binding"/>
    <property type="evidence" value="ECO:0007669"/>
    <property type="project" value="UniProtKB-KW"/>
</dbReference>
<dbReference type="OrthoDB" id="6071467at2759"/>
<dbReference type="SUPFAM" id="SSF57850">
    <property type="entry name" value="RING/U-box"/>
    <property type="match status" value="1"/>
</dbReference>
<dbReference type="OMA" id="KPCHLAM"/>
<dbReference type="Gene3D" id="2.120.10.30">
    <property type="entry name" value="TolB, C-terminal domain"/>
    <property type="match status" value="1"/>
</dbReference>
<evidence type="ECO:0000313" key="9">
    <source>
        <dbReference type="Proteomes" id="UP000030746"/>
    </source>
</evidence>
<evidence type="ECO:0000256" key="2">
    <source>
        <dbReference type="ARBA" id="ARBA00022771"/>
    </source>
</evidence>
<dbReference type="Pfam" id="PF00097">
    <property type="entry name" value="zf-C3HC4"/>
    <property type="match status" value="1"/>
</dbReference>
<dbReference type="InterPro" id="IPR018957">
    <property type="entry name" value="Znf_C3HC4_RING-type"/>
</dbReference>
<dbReference type="PROSITE" id="PS50119">
    <property type="entry name" value="ZF_BBOX"/>
    <property type="match status" value="2"/>
</dbReference>
<dbReference type="GeneID" id="20240704"/>
<feature type="domain" description="B box-type" evidence="7">
    <location>
        <begin position="158"/>
        <end position="192"/>
    </location>
</feature>
<dbReference type="SUPFAM" id="SSF57845">
    <property type="entry name" value="B-box zinc-binding domain"/>
    <property type="match status" value="1"/>
</dbReference>
<dbReference type="InterPro" id="IPR013083">
    <property type="entry name" value="Znf_RING/FYVE/PHD"/>
</dbReference>
<dbReference type="HOGENOM" id="CLU_382323_0_0_1"/>
<dbReference type="PANTHER" id="PTHR25462">
    <property type="entry name" value="BONUS, ISOFORM C-RELATED"/>
    <property type="match status" value="1"/>
</dbReference>
<dbReference type="PROSITE" id="PS50089">
    <property type="entry name" value="ZF_RING_2"/>
    <property type="match status" value="1"/>
</dbReference>
<proteinExistence type="predicted"/>
<dbReference type="KEGG" id="lgi:LOTGIDRAFT_167823"/>
<keyword evidence="1" id="KW-0479">Metal-binding</keyword>
<feature type="coiled-coil region" evidence="5">
    <location>
        <begin position="215"/>
        <end position="242"/>
    </location>
</feature>
<evidence type="ECO:0000256" key="4">
    <source>
        <dbReference type="PROSITE-ProRule" id="PRU00024"/>
    </source>
</evidence>
<dbReference type="Proteomes" id="UP000030746">
    <property type="component" value="Unassembled WGS sequence"/>
</dbReference>
<dbReference type="PROSITE" id="PS00518">
    <property type="entry name" value="ZF_RING_1"/>
    <property type="match status" value="1"/>
</dbReference>
<feature type="domain" description="RING-type" evidence="6">
    <location>
        <begin position="14"/>
        <end position="61"/>
    </location>
</feature>
<accession>V3Z568</accession>
<dbReference type="InterPro" id="IPR000315">
    <property type="entry name" value="Znf_B-box"/>
</dbReference>
<evidence type="ECO:0000259" key="6">
    <source>
        <dbReference type="PROSITE" id="PS50089"/>
    </source>
</evidence>
<evidence type="ECO:0000256" key="1">
    <source>
        <dbReference type="ARBA" id="ARBA00022723"/>
    </source>
</evidence>
<dbReference type="GO" id="GO:0061630">
    <property type="term" value="F:ubiquitin protein ligase activity"/>
    <property type="evidence" value="ECO:0007669"/>
    <property type="project" value="TreeGrafter"/>
</dbReference>
<dbReference type="InterPro" id="IPR047153">
    <property type="entry name" value="TRIM45/56/19-like"/>
</dbReference>
<dbReference type="SUPFAM" id="SSF101898">
    <property type="entry name" value="NHL repeat"/>
    <property type="match status" value="1"/>
</dbReference>
<dbReference type="InterPro" id="IPR001841">
    <property type="entry name" value="Znf_RING"/>
</dbReference>
<dbReference type="Gene3D" id="3.30.40.10">
    <property type="entry name" value="Zinc/RING finger domain, C3HC4 (zinc finger)"/>
    <property type="match status" value="1"/>
</dbReference>
<dbReference type="Gene3D" id="3.30.160.60">
    <property type="entry name" value="Classic Zinc Finger"/>
    <property type="match status" value="1"/>
</dbReference>